<protein>
    <submittedName>
        <fullName evidence="3">Recombinase</fullName>
    </submittedName>
</protein>
<feature type="compositionally biased region" description="Basic and acidic residues" evidence="1">
    <location>
        <begin position="1"/>
        <end position="12"/>
    </location>
</feature>
<dbReference type="Gene3D" id="3.40.50.1390">
    <property type="entry name" value="Resolvase, N-terminal catalytic domain"/>
    <property type="match status" value="1"/>
</dbReference>
<dbReference type="InterPro" id="IPR011109">
    <property type="entry name" value="DNA_bind_recombinase_dom"/>
</dbReference>
<sequence>MKDFSNDSESNKSSKPNSSGPYLSKSERRKIEQGLPSEETRLAMARTYLDLQTQYWPELVEAGVLPQLTEANVKQLADEFKSAFITDSQPFPKPLSGKANCVYLRYSDENSNKRSLAQQLKNVLSRANSDRKFVSWNHICADAAISGTTPFRRDYRKLLNWITNNSDQIDRAYVDDLSRLNRNLAESVSLNQLAMDNDVSLIGVTDATDTSDPNLMMMSVFNSLQNEQFINSLRQKVERGMNDSFEQGGNLHPPSFGYKLVMLRDADGEPKLSRQGKPIKEKVINEDEAEWVRKIFDWFVCQNWSRQKIAKKLNTKEVGGKKTWDSRKVLQLLERSVYRGIECYRTSTQKKDRRSGKVKVIPKPESEWLKRDVPHLRITSDDLWNRAQIKLQITRSLYTKNRKPRGSRTTLSPTLLVRPVCGYCSARLLLAHSSKYQSLSCMNGREKKHDCQLSTHKSVRILNKAILSKLHQEIFTEEFLQAFFEQANRELEQLLNEPAEDLTPLKKRLEKLLKQEAKLTTLLTEEDDLNAILEALRTVQAEKGEIERRLSDAEKHSSTPPSPIDPQFAIECLRDIETLLKEDVSHAAPILETLTGPIRITQGEIVSGKRSAVWHAEFTINTTQFMVELSRARNYPTAGTWEFLNTRSWTISKAISTEVDLVSVHEKRALEFRRLHDKGMSVSSIAQKVRWNEEYVSELIRACQEDRKPDLITPFYRTDAASRPPKKSVLIKDDVLRLRGNKGMAFRKIASWLNANKSIKVSAQTVKRTWDAYARSEPEG</sequence>
<dbReference type="PANTHER" id="PTHR30461">
    <property type="entry name" value="DNA-INVERTASE FROM LAMBDOID PROPHAGE"/>
    <property type="match status" value="1"/>
</dbReference>
<dbReference type="InterPro" id="IPR038109">
    <property type="entry name" value="DNA_bind_recomb_sf"/>
</dbReference>
<dbReference type="Pfam" id="PF00239">
    <property type="entry name" value="Resolvase"/>
    <property type="match status" value="1"/>
</dbReference>
<dbReference type="InterPro" id="IPR006119">
    <property type="entry name" value="Resolv_N"/>
</dbReference>
<accession>A0A518CTD5</accession>
<proteinExistence type="predicted"/>
<organism evidence="3 4">
    <name type="scientific">Polystyrenella longa</name>
    <dbReference type="NCBI Taxonomy" id="2528007"/>
    <lineage>
        <taxon>Bacteria</taxon>
        <taxon>Pseudomonadati</taxon>
        <taxon>Planctomycetota</taxon>
        <taxon>Planctomycetia</taxon>
        <taxon>Planctomycetales</taxon>
        <taxon>Planctomycetaceae</taxon>
        <taxon>Polystyrenella</taxon>
    </lineage>
</organism>
<evidence type="ECO:0000256" key="1">
    <source>
        <dbReference type="SAM" id="MobiDB-lite"/>
    </source>
</evidence>
<dbReference type="GO" id="GO:0000150">
    <property type="term" value="F:DNA strand exchange activity"/>
    <property type="evidence" value="ECO:0007669"/>
    <property type="project" value="InterPro"/>
</dbReference>
<reference evidence="3 4" key="1">
    <citation type="submission" date="2019-02" db="EMBL/GenBank/DDBJ databases">
        <title>Deep-cultivation of Planctomycetes and their phenomic and genomic characterization uncovers novel biology.</title>
        <authorList>
            <person name="Wiegand S."/>
            <person name="Jogler M."/>
            <person name="Boedeker C."/>
            <person name="Pinto D."/>
            <person name="Vollmers J."/>
            <person name="Rivas-Marin E."/>
            <person name="Kohn T."/>
            <person name="Peeters S.H."/>
            <person name="Heuer A."/>
            <person name="Rast P."/>
            <person name="Oberbeckmann S."/>
            <person name="Bunk B."/>
            <person name="Jeske O."/>
            <person name="Meyerdierks A."/>
            <person name="Storesund J.E."/>
            <person name="Kallscheuer N."/>
            <person name="Luecker S."/>
            <person name="Lage O.M."/>
            <person name="Pohl T."/>
            <person name="Merkel B.J."/>
            <person name="Hornburger P."/>
            <person name="Mueller R.-W."/>
            <person name="Bruemmer F."/>
            <person name="Labrenz M."/>
            <person name="Spormann A.M."/>
            <person name="Op den Camp H."/>
            <person name="Overmann J."/>
            <person name="Amann R."/>
            <person name="Jetten M.S.M."/>
            <person name="Mascher T."/>
            <person name="Medema M.H."/>
            <person name="Devos D.P."/>
            <person name="Kaster A.-K."/>
            <person name="Ovreas L."/>
            <person name="Rohde M."/>
            <person name="Galperin M.Y."/>
            <person name="Jogler C."/>
        </authorList>
    </citation>
    <scope>NUCLEOTIDE SEQUENCE [LARGE SCALE GENOMIC DNA]</scope>
    <source>
        <strain evidence="3 4">Pla110</strain>
    </source>
</reference>
<dbReference type="PROSITE" id="PS51737">
    <property type="entry name" value="RECOMBINASE_DNA_BIND"/>
    <property type="match status" value="1"/>
</dbReference>
<dbReference type="InterPro" id="IPR050639">
    <property type="entry name" value="SSR_resolvase"/>
</dbReference>
<keyword evidence="4" id="KW-1185">Reference proteome</keyword>
<dbReference type="Gene3D" id="3.90.1750.20">
    <property type="entry name" value="Putative Large Serine Recombinase, Chain B, Domain 2"/>
    <property type="match status" value="1"/>
</dbReference>
<dbReference type="Proteomes" id="UP000317178">
    <property type="component" value="Chromosome"/>
</dbReference>
<dbReference type="Pfam" id="PF07508">
    <property type="entry name" value="Recombinase"/>
    <property type="match status" value="1"/>
</dbReference>
<name>A0A518CTD5_9PLAN</name>
<dbReference type="SUPFAM" id="SSF53041">
    <property type="entry name" value="Resolvase-like"/>
    <property type="match status" value="1"/>
</dbReference>
<dbReference type="EMBL" id="CP036281">
    <property type="protein sequence ID" value="QDU82483.1"/>
    <property type="molecule type" value="Genomic_DNA"/>
</dbReference>
<dbReference type="KEGG" id="plon:Pla110_42410"/>
<dbReference type="RefSeq" id="WP_197440345.1">
    <property type="nucleotide sequence ID" value="NZ_CP036281.1"/>
</dbReference>
<dbReference type="InterPro" id="IPR036162">
    <property type="entry name" value="Resolvase-like_N_sf"/>
</dbReference>
<dbReference type="PANTHER" id="PTHR30461:SF23">
    <property type="entry name" value="DNA RECOMBINASE-RELATED"/>
    <property type="match status" value="1"/>
</dbReference>
<evidence type="ECO:0000313" key="3">
    <source>
        <dbReference type="EMBL" id="QDU82483.1"/>
    </source>
</evidence>
<dbReference type="AlphaFoldDB" id="A0A518CTD5"/>
<evidence type="ECO:0000313" key="4">
    <source>
        <dbReference type="Proteomes" id="UP000317178"/>
    </source>
</evidence>
<evidence type="ECO:0000259" key="2">
    <source>
        <dbReference type="PROSITE" id="PS51737"/>
    </source>
</evidence>
<feature type="region of interest" description="Disordered" evidence="1">
    <location>
        <begin position="1"/>
        <end position="37"/>
    </location>
</feature>
<feature type="domain" description="Recombinase" evidence="2">
    <location>
        <begin position="255"/>
        <end position="397"/>
    </location>
</feature>
<gene>
    <name evidence="3" type="ORF">Pla110_42410</name>
</gene>
<dbReference type="CDD" id="cd00338">
    <property type="entry name" value="Ser_Recombinase"/>
    <property type="match status" value="1"/>
</dbReference>
<dbReference type="SMART" id="SM00857">
    <property type="entry name" value="Resolvase"/>
    <property type="match status" value="1"/>
</dbReference>
<dbReference type="GO" id="GO:0003677">
    <property type="term" value="F:DNA binding"/>
    <property type="evidence" value="ECO:0007669"/>
    <property type="project" value="InterPro"/>
</dbReference>